<proteinExistence type="predicted"/>
<reference evidence="2" key="1">
    <citation type="submission" date="2020-03" db="EMBL/GenBank/DDBJ databases">
        <title>A high-quality chromosome-level genome assembly of a woody plant with both climbing and erect habits, Rhamnella rubrinervis.</title>
        <authorList>
            <person name="Lu Z."/>
            <person name="Yang Y."/>
            <person name="Zhu X."/>
            <person name="Sun Y."/>
        </authorList>
    </citation>
    <scope>NUCLEOTIDE SEQUENCE</scope>
    <source>
        <strain evidence="2">BYM</strain>
        <tissue evidence="2">Leaf</tissue>
    </source>
</reference>
<sequence length="298" mass="30904">MLGLGRLRPGIGASLGLKLGPVAWTGERPFILGSGFSRMGLRLCWEVGLGGRAGAMLSSGAANRASQGFGLRPGLRLGVGLGAGLGPRIGMGLLWAFEQGPGFARLGLGLRWEWGSGLCWVTAWASMGVFFGPRLVIWAEAGHGRFSGLEMGAGWAESGPPLPGPDISTIGAGFSGLVMGAGLRCSVYWASMGCCWSDELGFCWGLACRCLMGWGRCRKLGLARSSLVVGAGPGPWFSAGLFFFGLGLRSEMGRGWACLGFGFGAWGGASLRLVRAWLLGFLGAGLRCCGALLGTGYI</sequence>
<dbReference type="AlphaFoldDB" id="A0A8K0GQN7"/>
<evidence type="ECO:0000256" key="1">
    <source>
        <dbReference type="SAM" id="Phobius"/>
    </source>
</evidence>
<evidence type="ECO:0000313" key="3">
    <source>
        <dbReference type="Proteomes" id="UP000796880"/>
    </source>
</evidence>
<accession>A0A8K0GQN7</accession>
<feature type="transmembrane region" description="Helical" evidence="1">
    <location>
        <begin position="252"/>
        <end position="269"/>
    </location>
</feature>
<dbReference type="Proteomes" id="UP000796880">
    <property type="component" value="Unassembled WGS sequence"/>
</dbReference>
<keyword evidence="1" id="KW-0812">Transmembrane</keyword>
<keyword evidence="3" id="KW-1185">Reference proteome</keyword>
<keyword evidence="1" id="KW-1133">Transmembrane helix</keyword>
<organism evidence="2 3">
    <name type="scientific">Rhamnella rubrinervis</name>
    <dbReference type="NCBI Taxonomy" id="2594499"/>
    <lineage>
        <taxon>Eukaryota</taxon>
        <taxon>Viridiplantae</taxon>
        <taxon>Streptophyta</taxon>
        <taxon>Embryophyta</taxon>
        <taxon>Tracheophyta</taxon>
        <taxon>Spermatophyta</taxon>
        <taxon>Magnoliopsida</taxon>
        <taxon>eudicotyledons</taxon>
        <taxon>Gunneridae</taxon>
        <taxon>Pentapetalae</taxon>
        <taxon>rosids</taxon>
        <taxon>fabids</taxon>
        <taxon>Rosales</taxon>
        <taxon>Rhamnaceae</taxon>
        <taxon>rhamnoid group</taxon>
        <taxon>Rhamneae</taxon>
        <taxon>Rhamnella</taxon>
    </lineage>
</organism>
<protein>
    <submittedName>
        <fullName evidence="2">Uncharacterized protein</fullName>
    </submittedName>
</protein>
<dbReference type="EMBL" id="VOIH02000009">
    <property type="protein sequence ID" value="KAF3437892.1"/>
    <property type="molecule type" value="Genomic_DNA"/>
</dbReference>
<feature type="transmembrane region" description="Helical" evidence="1">
    <location>
        <begin position="226"/>
        <end position="246"/>
    </location>
</feature>
<keyword evidence="1" id="KW-0472">Membrane</keyword>
<evidence type="ECO:0000313" key="2">
    <source>
        <dbReference type="EMBL" id="KAF3437892.1"/>
    </source>
</evidence>
<comment type="caution">
    <text evidence="2">The sequence shown here is derived from an EMBL/GenBank/DDBJ whole genome shotgun (WGS) entry which is preliminary data.</text>
</comment>
<gene>
    <name evidence="2" type="ORF">FNV43_RR20648</name>
</gene>
<name>A0A8K0GQN7_9ROSA</name>